<dbReference type="PANTHER" id="PTHR30055:SF234">
    <property type="entry name" value="HTH-TYPE TRANSCRIPTIONAL REGULATOR BETI"/>
    <property type="match status" value="1"/>
</dbReference>
<evidence type="ECO:0000256" key="4">
    <source>
        <dbReference type="PROSITE-ProRule" id="PRU00335"/>
    </source>
</evidence>
<dbReference type="Proteomes" id="UP000031364">
    <property type="component" value="Unassembled WGS sequence"/>
</dbReference>
<dbReference type="SUPFAM" id="SSF46689">
    <property type="entry name" value="Homeodomain-like"/>
    <property type="match status" value="1"/>
</dbReference>
<evidence type="ECO:0000313" key="7">
    <source>
        <dbReference type="Proteomes" id="UP000031364"/>
    </source>
</evidence>
<evidence type="ECO:0000256" key="3">
    <source>
        <dbReference type="ARBA" id="ARBA00023163"/>
    </source>
</evidence>
<comment type="caution">
    <text evidence="6">The sequence shown here is derived from an EMBL/GenBank/DDBJ whole genome shotgun (WGS) entry which is preliminary data.</text>
</comment>
<organism evidence="6 7">
    <name type="scientific">Nocardia vulneris</name>
    <dbReference type="NCBI Taxonomy" id="1141657"/>
    <lineage>
        <taxon>Bacteria</taxon>
        <taxon>Bacillati</taxon>
        <taxon>Actinomycetota</taxon>
        <taxon>Actinomycetes</taxon>
        <taxon>Mycobacteriales</taxon>
        <taxon>Nocardiaceae</taxon>
        <taxon>Nocardia</taxon>
    </lineage>
</organism>
<dbReference type="EMBL" id="JNFP01000001">
    <property type="protein sequence ID" value="KIA66789.1"/>
    <property type="molecule type" value="Genomic_DNA"/>
</dbReference>
<evidence type="ECO:0000256" key="1">
    <source>
        <dbReference type="ARBA" id="ARBA00023015"/>
    </source>
</evidence>
<feature type="domain" description="HTH tetR-type" evidence="5">
    <location>
        <begin position="14"/>
        <end position="74"/>
    </location>
</feature>
<dbReference type="RefSeq" id="WP_043663471.1">
    <property type="nucleotide sequence ID" value="NZ_BDCI01000004.1"/>
</dbReference>
<reference evidence="6 7" key="1">
    <citation type="journal article" date="2014" name="Int. J. Syst. Evol. Microbiol.">
        <title>Nocardia vulneris sp. nov., isolated from wounds of human patients in North America.</title>
        <authorList>
            <person name="Lasker B.A."/>
            <person name="Bell M."/>
            <person name="Klenk H.P."/>
            <person name="Sproer C."/>
            <person name="Schumann C."/>
            <person name="Schumann P."/>
            <person name="Brown J.M."/>
        </authorList>
    </citation>
    <scope>NUCLEOTIDE SEQUENCE [LARGE SCALE GENOMIC DNA]</scope>
    <source>
        <strain evidence="6 7">W9851</strain>
    </source>
</reference>
<dbReference type="Gene3D" id="1.10.357.10">
    <property type="entry name" value="Tetracycline Repressor, domain 2"/>
    <property type="match status" value="1"/>
</dbReference>
<dbReference type="Pfam" id="PF00440">
    <property type="entry name" value="TetR_N"/>
    <property type="match status" value="1"/>
</dbReference>
<proteinExistence type="predicted"/>
<accession>A0ABR4ZN62</accession>
<evidence type="ECO:0000259" key="5">
    <source>
        <dbReference type="PROSITE" id="PS50977"/>
    </source>
</evidence>
<gene>
    <name evidence="6" type="ORF">FG87_01400</name>
</gene>
<keyword evidence="7" id="KW-1185">Reference proteome</keyword>
<dbReference type="InterPro" id="IPR050109">
    <property type="entry name" value="HTH-type_TetR-like_transc_reg"/>
</dbReference>
<dbReference type="PRINTS" id="PR00455">
    <property type="entry name" value="HTHTETR"/>
</dbReference>
<evidence type="ECO:0000256" key="2">
    <source>
        <dbReference type="ARBA" id="ARBA00023125"/>
    </source>
</evidence>
<protein>
    <recommendedName>
        <fullName evidence="5">HTH tetR-type domain-containing protein</fullName>
    </recommendedName>
</protein>
<feature type="DNA-binding region" description="H-T-H motif" evidence="4">
    <location>
        <begin position="37"/>
        <end position="56"/>
    </location>
</feature>
<dbReference type="InterPro" id="IPR001647">
    <property type="entry name" value="HTH_TetR"/>
</dbReference>
<dbReference type="PANTHER" id="PTHR30055">
    <property type="entry name" value="HTH-TYPE TRANSCRIPTIONAL REGULATOR RUTR"/>
    <property type="match status" value="1"/>
</dbReference>
<name>A0ABR4ZN62_9NOCA</name>
<keyword evidence="1" id="KW-0805">Transcription regulation</keyword>
<dbReference type="PROSITE" id="PS50977">
    <property type="entry name" value="HTH_TETR_2"/>
    <property type="match status" value="1"/>
</dbReference>
<dbReference type="InterPro" id="IPR009057">
    <property type="entry name" value="Homeodomain-like_sf"/>
</dbReference>
<keyword evidence="2 4" id="KW-0238">DNA-binding</keyword>
<keyword evidence="3" id="KW-0804">Transcription</keyword>
<sequence>MAVRKLLTRAESQAQTRADLVAAAERLFLAEGYHATSIAAIAAEAGRTVGAVYSNFENKESLCYEVIRQRVAVEGAKLVAVIAAAPDEVEARLAILPTWWAKVSVDTAMITLAGEYLVTIIRDADQRSIAADRLDRIIASGRALLEDFLPAEVHPSSPLLDTAVRAVVATGAGLAIGQAAQAVSLEDATELLADTLRLWLSRLALTE</sequence>
<evidence type="ECO:0000313" key="6">
    <source>
        <dbReference type="EMBL" id="KIA66789.1"/>
    </source>
</evidence>